<dbReference type="Gene3D" id="3.40.50.720">
    <property type="entry name" value="NAD(P)-binding Rossmann-like Domain"/>
    <property type="match status" value="1"/>
</dbReference>
<dbReference type="PANTHER" id="PTHR43249">
    <property type="entry name" value="UDP-N-ACETYL-2-AMINO-2-DEOXY-D-GLUCURONATE OXIDASE"/>
    <property type="match status" value="1"/>
</dbReference>
<evidence type="ECO:0000313" key="3">
    <source>
        <dbReference type="EMBL" id="MDU0258834.1"/>
    </source>
</evidence>
<feature type="domain" description="Gfo/Idh/MocA-like oxidoreductase N-terminal" evidence="1">
    <location>
        <begin position="11"/>
        <end position="128"/>
    </location>
</feature>
<sequence>MTGEETSESRKFAIIGVAGYIAPRHLNAMRSLGCDLVAAHDVFDSVGMIDGYFPRAYFTTDPDDFRKRMVADRAEFLTVCTPNYLHCTHTVTGLEAGLDVICEKPLALTPDELDRMETCSRAAGRRVFPVLQLRLHPEIERLKRMVDGDPPPTIYDIDLTYITPRGSWYAASWKGDPCKSGGVTANIGIHFIDMLHWIFGPVEKVVLHHSSPECSAGFLQLKGARVRYFLSVNAAHRPSPNDNPMSPYRHLVINGEEFDFTNGFTDLHTLSYERILAGRGFAVEDTACAVHTLDMLQKSAAVGLTGDYHPLLRNLQG</sequence>
<evidence type="ECO:0000259" key="1">
    <source>
        <dbReference type="Pfam" id="PF01408"/>
    </source>
</evidence>
<name>A0AAE4LJK8_9BACT</name>
<dbReference type="SUPFAM" id="SSF51735">
    <property type="entry name" value="NAD(P)-binding Rossmann-fold domains"/>
    <property type="match status" value="1"/>
</dbReference>
<dbReference type="InterPro" id="IPR000683">
    <property type="entry name" value="Gfo/Idh/MocA-like_OxRdtase_N"/>
</dbReference>
<dbReference type="RefSeq" id="WP_302989901.1">
    <property type="nucleotide sequence ID" value="NZ_CATZQL010000029.1"/>
</dbReference>
<gene>
    <name evidence="3" type="ORF">RVH17_01660</name>
</gene>
<dbReference type="InterPro" id="IPR036291">
    <property type="entry name" value="NAD(P)-bd_dom_sf"/>
</dbReference>
<dbReference type="Gene3D" id="3.30.360.10">
    <property type="entry name" value="Dihydrodipicolinate Reductase, domain 2"/>
    <property type="match status" value="1"/>
</dbReference>
<dbReference type="PANTHER" id="PTHR43249:SF1">
    <property type="entry name" value="D-GLUCOSIDE 3-DEHYDROGENASE"/>
    <property type="match status" value="1"/>
</dbReference>
<feature type="domain" description="Gfo/Idh/MocA-like oxidoreductase C-terminal" evidence="2">
    <location>
        <begin position="154"/>
        <end position="211"/>
    </location>
</feature>
<dbReference type="Proteomes" id="UP001181347">
    <property type="component" value="Unassembled WGS sequence"/>
</dbReference>
<accession>A0AAE4LJK8</accession>
<dbReference type="GO" id="GO:0000166">
    <property type="term" value="F:nucleotide binding"/>
    <property type="evidence" value="ECO:0007669"/>
    <property type="project" value="InterPro"/>
</dbReference>
<proteinExistence type="predicted"/>
<evidence type="ECO:0000313" key="4">
    <source>
        <dbReference type="Proteomes" id="UP001181347"/>
    </source>
</evidence>
<protein>
    <submittedName>
        <fullName evidence="3">Gfo/Idh/MocA family oxidoreductase</fullName>
    </submittedName>
</protein>
<reference evidence="3" key="1">
    <citation type="submission" date="2023-10" db="EMBL/GenBank/DDBJ databases">
        <title>Genome Sequence of the Bacteria from From Gut Wall in Crohn's Disease.</title>
        <authorList>
            <person name="Rodriguez-Palacios A."/>
        </authorList>
    </citation>
    <scope>NUCLEOTIDE SEQUENCE</scope>
    <source>
        <strain evidence="3">CavFT-hAR58</strain>
    </source>
</reference>
<dbReference type="AlphaFoldDB" id="A0AAE4LJK8"/>
<evidence type="ECO:0000259" key="2">
    <source>
        <dbReference type="Pfam" id="PF02894"/>
    </source>
</evidence>
<dbReference type="InterPro" id="IPR004104">
    <property type="entry name" value="Gfo/Idh/MocA-like_OxRdtase_C"/>
</dbReference>
<dbReference type="SUPFAM" id="SSF55347">
    <property type="entry name" value="Glyceraldehyde-3-phosphate dehydrogenase-like, C-terminal domain"/>
    <property type="match status" value="1"/>
</dbReference>
<dbReference type="Pfam" id="PF02894">
    <property type="entry name" value="GFO_IDH_MocA_C"/>
    <property type="match status" value="1"/>
</dbReference>
<dbReference type="EMBL" id="JAWDES010000003">
    <property type="protein sequence ID" value="MDU0258834.1"/>
    <property type="molecule type" value="Genomic_DNA"/>
</dbReference>
<dbReference type="InterPro" id="IPR052515">
    <property type="entry name" value="Gfo/Idh/MocA_Oxidoreductase"/>
</dbReference>
<organism evidence="3 4">
    <name type="scientific">Alistipes finegoldii</name>
    <dbReference type="NCBI Taxonomy" id="214856"/>
    <lineage>
        <taxon>Bacteria</taxon>
        <taxon>Pseudomonadati</taxon>
        <taxon>Bacteroidota</taxon>
        <taxon>Bacteroidia</taxon>
        <taxon>Bacteroidales</taxon>
        <taxon>Rikenellaceae</taxon>
        <taxon>Alistipes</taxon>
    </lineage>
</organism>
<comment type="caution">
    <text evidence="3">The sequence shown here is derived from an EMBL/GenBank/DDBJ whole genome shotgun (WGS) entry which is preliminary data.</text>
</comment>
<dbReference type="Pfam" id="PF01408">
    <property type="entry name" value="GFO_IDH_MocA"/>
    <property type="match status" value="1"/>
</dbReference>